<dbReference type="FunFam" id="3.90.79.10:FF:000018">
    <property type="entry name" value="39S ribosomal protein L46, mitochondrial"/>
    <property type="match status" value="1"/>
</dbReference>
<comment type="caution">
    <text evidence="9">The sequence shown here is derived from an EMBL/GenBank/DDBJ whole genome shotgun (WGS) entry which is preliminary data.</text>
</comment>
<dbReference type="PANTHER" id="PTHR13124">
    <property type="entry name" value="39S RIBOSOMAL PROTEIN L46, MITOCHONDRIAL PRECURSOR-RELATED"/>
    <property type="match status" value="1"/>
</dbReference>
<comment type="subcellular location">
    <subcellularLocation>
        <location evidence="1">Mitochondrion</location>
    </subcellularLocation>
</comment>
<reference evidence="9 10" key="1">
    <citation type="journal article" date="2011" name="Genome Res.">
        <title>Phylogeny-wide analysis of social amoeba genomes highlights ancient origins for complex intercellular communication.</title>
        <authorList>
            <person name="Heidel A.J."/>
            <person name="Lawal H.M."/>
            <person name="Felder M."/>
            <person name="Schilde C."/>
            <person name="Helps N.R."/>
            <person name="Tunggal B."/>
            <person name="Rivero F."/>
            <person name="John U."/>
            <person name="Schleicher M."/>
            <person name="Eichinger L."/>
            <person name="Platzer M."/>
            <person name="Noegel A.A."/>
            <person name="Schaap P."/>
            <person name="Gloeckner G."/>
        </authorList>
    </citation>
    <scope>NUCLEOTIDE SEQUENCE [LARGE SCALE GENOMIC DNA]</scope>
    <source>
        <strain evidence="10">ATCC 26659 / Pp 5 / PN500</strain>
    </source>
</reference>
<proteinExistence type="inferred from homology"/>
<dbReference type="GO" id="GO:0005762">
    <property type="term" value="C:mitochondrial large ribosomal subunit"/>
    <property type="evidence" value="ECO:0007669"/>
    <property type="project" value="TreeGrafter"/>
</dbReference>
<feature type="chain" id="PRO_5003041317" description="Large ribosomal subunit protein mL46" evidence="8">
    <location>
        <begin position="22"/>
        <end position="336"/>
    </location>
</feature>
<dbReference type="FunCoup" id="D3BMX3">
    <property type="interactions" value="50"/>
</dbReference>
<dbReference type="GO" id="GO:0003735">
    <property type="term" value="F:structural constituent of ribosome"/>
    <property type="evidence" value="ECO:0007669"/>
    <property type="project" value="InterPro"/>
</dbReference>
<evidence type="ECO:0000256" key="4">
    <source>
        <dbReference type="ARBA" id="ARBA00022980"/>
    </source>
</evidence>
<evidence type="ECO:0000313" key="9">
    <source>
        <dbReference type="EMBL" id="EFA77335.1"/>
    </source>
</evidence>
<evidence type="ECO:0000256" key="8">
    <source>
        <dbReference type="SAM" id="SignalP"/>
    </source>
</evidence>
<dbReference type="Gene3D" id="3.90.79.10">
    <property type="entry name" value="Nucleoside Triphosphate Pyrophosphohydrolase"/>
    <property type="match status" value="1"/>
</dbReference>
<dbReference type="PANTHER" id="PTHR13124:SF12">
    <property type="entry name" value="LARGE RIBOSOMAL SUBUNIT PROTEIN ML46"/>
    <property type="match status" value="1"/>
</dbReference>
<organism evidence="9 10">
    <name type="scientific">Heterostelium pallidum (strain ATCC 26659 / Pp 5 / PN500)</name>
    <name type="common">Cellular slime mold</name>
    <name type="synonym">Polysphondylium pallidum</name>
    <dbReference type="NCBI Taxonomy" id="670386"/>
    <lineage>
        <taxon>Eukaryota</taxon>
        <taxon>Amoebozoa</taxon>
        <taxon>Evosea</taxon>
        <taxon>Eumycetozoa</taxon>
        <taxon>Dictyostelia</taxon>
        <taxon>Acytosteliales</taxon>
        <taxon>Acytosteliaceae</taxon>
        <taxon>Heterostelium</taxon>
    </lineage>
</organism>
<dbReference type="InterPro" id="IPR015797">
    <property type="entry name" value="NUDIX_hydrolase-like_dom_sf"/>
</dbReference>
<dbReference type="RefSeq" id="XP_020429464.1">
    <property type="nucleotide sequence ID" value="XM_020583277.1"/>
</dbReference>
<keyword evidence="4" id="KW-0689">Ribosomal protein</keyword>
<evidence type="ECO:0000256" key="3">
    <source>
        <dbReference type="ARBA" id="ARBA00022946"/>
    </source>
</evidence>
<dbReference type="Proteomes" id="UP000001396">
    <property type="component" value="Unassembled WGS sequence"/>
</dbReference>
<dbReference type="GO" id="GO:0005743">
    <property type="term" value="C:mitochondrial inner membrane"/>
    <property type="evidence" value="ECO:0007669"/>
    <property type="project" value="UniProtKB-ARBA"/>
</dbReference>
<evidence type="ECO:0000256" key="5">
    <source>
        <dbReference type="ARBA" id="ARBA00023128"/>
    </source>
</evidence>
<dbReference type="CDD" id="cd04661">
    <property type="entry name" value="NUDIX_MRP_L46"/>
    <property type="match status" value="1"/>
</dbReference>
<dbReference type="InParanoid" id="D3BMX3"/>
<keyword evidence="3" id="KW-0809">Transit peptide</keyword>
<gene>
    <name evidence="9" type="ORF">PPL_12546</name>
</gene>
<evidence type="ECO:0000256" key="6">
    <source>
        <dbReference type="ARBA" id="ARBA00023274"/>
    </source>
</evidence>
<evidence type="ECO:0000256" key="7">
    <source>
        <dbReference type="ARBA" id="ARBA00035190"/>
    </source>
</evidence>
<name>D3BMX3_HETP5</name>
<dbReference type="InterPro" id="IPR040008">
    <property type="entry name" value="Ribosomal_mL46"/>
</dbReference>
<evidence type="ECO:0000313" key="10">
    <source>
        <dbReference type="Proteomes" id="UP000001396"/>
    </source>
</evidence>
<keyword evidence="6" id="KW-0687">Ribonucleoprotein</keyword>
<accession>D3BMX3</accession>
<dbReference type="OMA" id="IPSQAPC"/>
<feature type="signal peptide" evidence="8">
    <location>
        <begin position="1"/>
        <end position="21"/>
    </location>
</feature>
<dbReference type="STRING" id="670386.D3BMX3"/>
<evidence type="ECO:0000256" key="2">
    <source>
        <dbReference type="ARBA" id="ARBA00009070"/>
    </source>
</evidence>
<keyword evidence="10" id="KW-1185">Reference proteome</keyword>
<dbReference type="GeneID" id="31368013"/>
<dbReference type="AlphaFoldDB" id="D3BMX3"/>
<evidence type="ECO:0000256" key="1">
    <source>
        <dbReference type="ARBA" id="ARBA00004173"/>
    </source>
</evidence>
<sequence length="336" mass="39745">MNSLYWLVGWLVSSLLHINQCRLISRSKLVSSILIKPTYSVNSVRFYSKAPEEDTRTDTEKITEKFDIPRIIDLADEQYGMTKYLKQAQKSIKAREDALPPRPDSRYKGEFKMLSSIIIERFPTLMPLPTEYEQRWLDAKDRLNEIVTRPPMKMSAMIEDLPEFKSKPGEEDEDALEEDFDRFVAEPRETEADLKNDRKSLKRALDKSLYLIIKRRDGQWQFPSTSWIKGESIKNAAERALRDTTGSDWTYWIPSQAPCGVYKEYLDVEDQDQLKAEGIKNFFFRSHYFNGELKFSEKIVKDHLWVTKSEMKEYFSEDYMEQCHKLIFDDCFYNYI</sequence>
<keyword evidence="5" id="KW-0496">Mitochondrion</keyword>
<comment type="similarity">
    <text evidence="2">Belongs to the mitochondrion-specific ribosomal protein mL46 family.</text>
</comment>
<dbReference type="EMBL" id="ADBJ01000043">
    <property type="protein sequence ID" value="EFA77335.1"/>
    <property type="molecule type" value="Genomic_DNA"/>
</dbReference>
<dbReference type="InterPro" id="IPR033650">
    <property type="entry name" value="Ribosomal_mL46_NUDIX"/>
</dbReference>
<dbReference type="SUPFAM" id="SSF55811">
    <property type="entry name" value="Nudix"/>
    <property type="match status" value="1"/>
</dbReference>
<protein>
    <recommendedName>
        <fullName evidence="7">Large ribosomal subunit protein mL46</fullName>
    </recommendedName>
</protein>
<keyword evidence="8" id="KW-0732">Signal</keyword>